<dbReference type="OrthoDB" id="1524985at2"/>
<evidence type="ECO:0000313" key="4">
    <source>
        <dbReference type="Proteomes" id="UP000245880"/>
    </source>
</evidence>
<dbReference type="EMBL" id="QGDT01000003">
    <property type="protein sequence ID" value="PWJ58843.1"/>
    <property type="molecule type" value="Genomic_DNA"/>
</dbReference>
<gene>
    <name evidence="3" type="ORF">CLV98_103210</name>
</gene>
<feature type="transmembrane region" description="Helical" evidence="1">
    <location>
        <begin position="69"/>
        <end position="87"/>
    </location>
</feature>
<organism evidence="3 4">
    <name type="scientific">Dyadobacter jejuensis</name>
    <dbReference type="NCBI Taxonomy" id="1082580"/>
    <lineage>
        <taxon>Bacteria</taxon>
        <taxon>Pseudomonadati</taxon>
        <taxon>Bacteroidota</taxon>
        <taxon>Cytophagia</taxon>
        <taxon>Cytophagales</taxon>
        <taxon>Spirosomataceae</taxon>
        <taxon>Dyadobacter</taxon>
    </lineage>
</organism>
<comment type="caution">
    <text evidence="3">The sequence shown here is derived from an EMBL/GenBank/DDBJ whole genome shotgun (WGS) entry which is preliminary data.</text>
</comment>
<dbReference type="PANTHER" id="PTHR28008">
    <property type="entry name" value="DOMAIN PROTEIN, PUTATIVE (AFU_ORTHOLOGUE AFUA_3G10980)-RELATED"/>
    <property type="match status" value="1"/>
</dbReference>
<evidence type="ECO:0000256" key="1">
    <source>
        <dbReference type="SAM" id="Phobius"/>
    </source>
</evidence>
<name>A0A316AM77_9BACT</name>
<feature type="transmembrane region" description="Helical" evidence="1">
    <location>
        <begin position="12"/>
        <end position="32"/>
    </location>
</feature>
<evidence type="ECO:0000259" key="2">
    <source>
        <dbReference type="Pfam" id="PF04892"/>
    </source>
</evidence>
<protein>
    <submittedName>
        <fullName evidence="3">VanZ like protein</fullName>
    </submittedName>
</protein>
<feature type="transmembrane region" description="Helical" evidence="1">
    <location>
        <begin position="44"/>
        <end position="60"/>
    </location>
</feature>
<keyword evidence="1" id="KW-1133">Transmembrane helix</keyword>
<keyword evidence="1" id="KW-0812">Transmembrane</keyword>
<dbReference type="Pfam" id="PF04892">
    <property type="entry name" value="VanZ"/>
    <property type="match status" value="1"/>
</dbReference>
<feature type="domain" description="VanZ-like" evidence="2">
    <location>
        <begin position="24"/>
        <end position="114"/>
    </location>
</feature>
<dbReference type="InterPro" id="IPR006976">
    <property type="entry name" value="VanZ-like"/>
</dbReference>
<feature type="transmembrane region" description="Helical" evidence="1">
    <location>
        <begin position="99"/>
        <end position="120"/>
    </location>
</feature>
<dbReference type="PANTHER" id="PTHR28008:SF1">
    <property type="entry name" value="DOMAIN PROTEIN, PUTATIVE (AFU_ORTHOLOGUE AFUA_3G10980)-RELATED"/>
    <property type="match status" value="1"/>
</dbReference>
<proteinExistence type="predicted"/>
<reference evidence="3 4" key="1">
    <citation type="submission" date="2018-03" db="EMBL/GenBank/DDBJ databases">
        <title>Genomic Encyclopedia of Archaeal and Bacterial Type Strains, Phase II (KMG-II): from individual species to whole genera.</title>
        <authorList>
            <person name="Goeker M."/>
        </authorList>
    </citation>
    <scope>NUCLEOTIDE SEQUENCE [LARGE SCALE GENOMIC DNA]</scope>
    <source>
        <strain evidence="3 4">DSM 100346</strain>
    </source>
</reference>
<dbReference type="RefSeq" id="WP_109673771.1">
    <property type="nucleotide sequence ID" value="NZ_QGDT01000003.1"/>
</dbReference>
<sequence length="124" mass="14772">MLKNFVSYLQQHSWVALLWTILVYLSCNWPASDIPHNPTPGFDKLVHVIFFAVGVSLWLFRTKMSFYKMFVYSFLFGLSIEISQWLLPFNRSFDWWDVLADTTGTLMAFLIYTAMVKYYLQRLY</sequence>
<keyword evidence="4" id="KW-1185">Reference proteome</keyword>
<evidence type="ECO:0000313" key="3">
    <source>
        <dbReference type="EMBL" id="PWJ58843.1"/>
    </source>
</evidence>
<dbReference type="Proteomes" id="UP000245880">
    <property type="component" value="Unassembled WGS sequence"/>
</dbReference>
<dbReference type="AlphaFoldDB" id="A0A316AM77"/>
<keyword evidence="1" id="KW-0472">Membrane</keyword>
<accession>A0A316AM77</accession>